<sequence length="179" mass="19659">MTIAQTTAGSALAGRAAAKEAVDLAMPMIERGIASRRIGESGFLHIVIMDPALHPQDCRFEQAILYEHSVGDRDAWDADYAQYAREKARVCWRAQRNGHELRYIAPQLLRPTDTGVWGGIWHEGIAVGVSGADPWFDEAIGTSIASLLRAIAKKKALQTPERLQLGEHDGTRPHSLPLI</sequence>
<dbReference type="EMBL" id="JACCEM010000002">
    <property type="protein sequence ID" value="NYT48487.1"/>
    <property type="molecule type" value="Genomic_DNA"/>
</dbReference>
<accession>A0A853FWF9</accession>
<gene>
    <name evidence="1" type="ORF">H0A72_04100</name>
</gene>
<protein>
    <submittedName>
        <fullName evidence="1">Uncharacterized protein</fullName>
    </submittedName>
</protein>
<name>A0A853FWF9_9BURK</name>
<comment type="caution">
    <text evidence="1">The sequence shown here is derived from an EMBL/GenBank/DDBJ whole genome shotgun (WGS) entry which is preliminary data.</text>
</comment>
<dbReference type="Proteomes" id="UP000559809">
    <property type="component" value="Unassembled WGS sequence"/>
</dbReference>
<organism evidence="1 2">
    <name type="scientific">Parapusillimonas granuli</name>
    <dbReference type="NCBI Taxonomy" id="380911"/>
    <lineage>
        <taxon>Bacteria</taxon>
        <taxon>Pseudomonadati</taxon>
        <taxon>Pseudomonadota</taxon>
        <taxon>Betaproteobacteria</taxon>
        <taxon>Burkholderiales</taxon>
        <taxon>Alcaligenaceae</taxon>
        <taxon>Parapusillimonas</taxon>
    </lineage>
</organism>
<reference evidence="1 2" key="1">
    <citation type="submission" date="2020-07" db="EMBL/GenBank/DDBJ databases">
        <title>Taxonomic revisions and descriptions of new bacterial species based on genomic comparisons in the high-G+C-content subgroup of the family Alcaligenaceae.</title>
        <authorList>
            <person name="Szabo A."/>
            <person name="Felfoldi T."/>
        </authorList>
    </citation>
    <scope>NUCLEOTIDE SEQUENCE [LARGE SCALE GENOMIC DNA]</scope>
    <source>
        <strain evidence="1 2">LMG 24012</strain>
    </source>
</reference>
<keyword evidence="2" id="KW-1185">Reference proteome</keyword>
<evidence type="ECO:0000313" key="2">
    <source>
        <dbReference type="Proteomes" id="UP000559809"/>
    </source>
</evidence>
<proteinExistence type="predicted"/>
<dbReference type="RefSeq" id="WP_180153788.1">
    <property type="nucleotide sequence ID" value="NZ_JACCEM010000002.1"/>
</dbReference>
<evidence type="ECO:0000313" key="1">
    <source>
        <dbReference type="EMBL" id="NYT48487.1"/>
    </source>
</evidence>
<dbReference type="AlphaFoldDB" id="A0A853FWF9"/>